<dbReference type="RefSeq" id="WP_310797737.1">
    <property type="nucleotide sequence ID" value="NZ_CP123872.1"/>
</dbReference>
<accession>A0AA52EAU1</accession>
<dbReference type="KEGG" id="tmk:QGN29_10120"/>
<dbReference type="Proteomes" id="UP001268683">
    <property type="component" value="Chromosome"/>
</dbReference>
<dbReference type="AlphaFoldDB" id="A0AA52EAU1"/>
<evidence type="ECO:0000313" key="2">
    <source>
        <dbReference type="Proteomes" id="UP001268683"/>
    </source>
</evidence>
<keyword evidence="2" id="KW-1185">Reference proteome</keyword>
<evidence type="ECO:0008006" key="3">
    <source>
        <dbReference type="Google" id="ProtNLM"/>
    </source>
</evidence>
<protein>
    <recommendedName>
        <fullName evidence="3">Phosphatidate cytidylyltransferase</fullName>
    </recommendedName>
</protein>
<reference evidence="1" key="1">
    <citation type="submission" date="2023-04" db="EMBL/GenBank/DDBJ databases">
        <title>Complete genome sequence of Temperatibacter marinus.</title>
        <authorList>
            <person name="Rong J.-C."/>
            <person name="Yi M.-L."/>
            <person name="Zhao Q."/>
        </authorList>
    </citation>
    <scope>NUCLEOTIDE SEQUENCE</scope>
    <source>
        <strain evidence="1">NBRC 110045</strain>
    </source>
</reference>
<proteinExistence type="predicted"/>
<gene>
    <name evidence="1" type="ORF">QGN29_10120</name>
</gene>
<evidence type="ECO:0000313" key="1">
    <source>
        <dbReference type="EMBL" id="WND01907.1"/>
    </source>
</evidence>
<dbReference type="EMBL" id="CP123872">
    <property type="protein sequence ID" value="WND01907.1"/>
    <property type="molecule type" value="Genomic_DNA"/>
</dbReference>
<sequence length="311" mass="36033">MEPKYHISELIQQEWQRPVNEITRKAAEDIARKYGDSVVAVLFYGSCLRTGEVEDRILDFYVIVDDYWKAYGKSWLARGNQLIPPNVFYHEIEIDAVVTRSKYAVISLDDFESRVQDDCLNVSIWARFCQPTVPLLVEDKSVGLRLQRAIQQACLTMLANALPMVEGHVSSDSLWVEAFNRTYASEVRSEPEGKGLEIYELDKKRYDEFYDALANQLLETTNYNRDARPEDKLADRKVGQKLWKKRARNGKIVSILRLMKASMTFDGGIDYLAWKIKRHSGVEIEVTERMRRFPIISGLLVFMKMRGKAFK</sequence>
<organism evidence="1 2">
    <name type="scientific">Temperatibacter marinus</name>
    <dbReference type="NCBI Taxonomy" id="1456591"/>
    <lineage>
        <taxon>Bacteria</taxon>
        <taxon>Pseudomonadati</taxon>
        <taxon>Pseudomonadota</taxon>
        <taxon>Alphaproteobacteria</taxon>
        <taxon>Kordiimonadales</taxon>
        <taxon>Temperatibacteraceae</taxon>
        <taxon>Temperatibacter</taxon>
    </lineage>
</organism>
<name>A0AA52EAU1_9PROT</name>